<feature type="domain" description="DEAD-box RNA helicase Q" evidence="12">
    <location>
        <begin position="82"/>
        <end position="110"/>
    </location>
</feature>
<dbReference type="InterPro" id="IPR011545">
    <property type="entry name" value="DEAD/DEAH_box_helicase_dom"/>
</dbReference>
<dbReference type="SMART" id="SM00490">
    <property type="entry name" value="HELICc"/>
    <property type="match status" value="1"/>
</dbReference>
<dbReference type="InterPro" id="IPR050079">
    <property type="entry name" value="DEAD_box_RNA_helicase"/>
</dbReference>
<dbReference type="PROSITE" id="PS00039">
    <property type="entry name" value="DEAD_ATP_HELICASE"/>
    <property type="match status" value="1"/>
</dbReference>
<dbReference type="EC" id="3.6.4.13" evidence="7"/>
<evidence type="ECO:0000256" key="8">
    <source>
        <dbReference type="PROSITE-ProRule" id="PRU00552"/>
    </source>
</evidence>
<evidence type="ECO:0000256" key="1">
    <source>
        <dbReference type="ARBA" id="ARBA00022490"/>
    </source>
</evidence>
<evidence type="ECO:0000256" key="5">
    <source>
        <dbReference type="ARBA" id="ARBA00022840"/>
    </source>
</evidence>
<dbReference type="STRING" id="1122252.SAMN05660443_0371"/>
<comment type="subcellular location">
    <subcellularLocation>
        <location evidence="7">Cytoplasm</location>
    </subcellularLocation>
</comment>
<dbReference type="Proteomes" id="UP000199058">
    <property type="component" value="Unassembled WGS sequence"/>
</dbReference>
<dbReference type="InterPro" id="IPR014001">
    <property type="entry name" value="Helicase_ATP-bd"/>
</dbReference>
<feature type="short sequence motif" description="Q motif" evidence="8">
    <location>
        <begin position="82"/>
        <end position="110"/>
    </location>
</feature>
<keyword evidence="4 7" id="KW-0347">Helicase</keyword>
<evidence type="ECO:0000259" key="10">
    <source>
        <dbReference type="PROSITE" id="PS51192"/>
    </source>
</evidence>
<keyword evidence="2 7" id="KW-0547">Nucleotide-binding</keyword>
<reference evidence="13 14" key="1">
    <citation type="submission" date="2016-10" db="EMBL/GenBank/DDBJ databases">
        <authorList>
            <person name="de Groot N.N."/>
        </authorList>
    </citation>
    <scope>NUCLEOTIDE SEQUENCE [LARGE SCALE GENOMIC DNA]</scope>
    <source>
        <strain evidence="13 14">DSM 18438</strain>
    </source>
</reference>
<keyword evidence="14" id="KW-1185">Reference proteome</keyword>
<dbReference type="GO" id="GO:0003724">
    <property type="term" value="F:RNA helicase activity"/>
    <property type="evidence" value="ECO:0007669"/>
    <property type="project" value="UniProtKB-UniRule"/>
</dbReference>
<evidence type="ECO:0000259" key="12">
    <source>
        <dbReference type="PROSITE" id="PS51195"/>
    </source>
</evidence>
<evidence type="ECO:0000313" key="14">
    <source>
        <dbReference type="Proteomes" id="UP000199058"/>
    </source>
</evidence>
<proteinExistence type="inferred from homology"/>
<dbReference type="EMBL" id="FOLH01000001">
    <property type="protein sequence ID" value="SFB82497.1"/>
    <property type="molecule type" value="Genomic_DNA"/>
</dbReference>
<dbReference type="InterPro" id="IPR044742">
    <property type="entry name" value="DEAD/DEAH_RhlB"/>
</dbReference>
<dbReference type="GO" id="GO:0005829">
    <property type="term" value="C:cytosol"/>
    <property type="evidence" value="ECO:0007669"/>
    <property type="project" value="TreeGrafter"/>
</dbReference>
<dbReference type="AlphaFoldDB" id="A0A1I1E5X9"/>
<dbReference type="GO" id="GO:0005524">
    <property type="term" value="F:ATP binding"/>
    <property type="evidence" value="ECO:0007669"/>
    <property type="project" value="UniProtKB-UniRule"/>
</dbReference>
<evidence type="ECO:0000256" key="6">
    <source>
        <dbReference type="ARBA" id="ARBA00022884"/>
    </source>
</evidence>
<gene>
    <name evidence="7" type="primary">rhlB</name>
    <name evidence="13" type="ORF">SAMN05660443_0371</name>
</gene>
<evidence type="ECO:0000256" key="3">
    <source>
        <dbReference type="ARBA" id="ARBA00022801"/>
    </source>
</evidence>
<feature type="domain" description="Helicase C-terminal" evidence="11">
    <location>
        <begin position="320"/>
        <end position="464"/>
    </location>
</feature>
<keyword evidence="6 7" id="KW-0694">RNA-binding</keyword>
<name>A0A1I1E5X9_9GAMM</name>
<evidence type="ECO:0000256" key="4">
    <source>
        <dbReference type="ARBA" id="ARBA00022806"/>
    </source>
</evidence>
<dbReference type="InterPro" id="IPR014014">
    <property type="entry name" value="RNA_helicase_DEAD_Q_motif"/>
</dbReference>
<evidence type="ECO:0000256" key="2">
    <source>
        <dbReference type="ARBA" id="ARBA00022741"/>
    </source>
</evidence>
<evidence type="ECO:0000259" key="11">
    <source>
        <dbReference type="PROSITE" id="PS51194"/>
    </source>
</evidence>
<dbReference type="PANTHER" id="PTHR47959">
    <property type="entry name" value="ATP-DEPENDENT RNA HELICASE RHLE-RELATED"/>
    <property type="match status" value="1"/>
</dbReference>
<dbReference type="SMART" id="SM00487">
    <property type="entry name" value="DEXDc"/>
    <property type="match status" value="1"/>
</dbReference>
<sequence>MTNPSTASSANASSTKPDQAKRRRRRKPSKASGGRRQAPGARKNTGNLNVAEAFKARQEQANKALGDWKLDDFQVPEEKGKVRFHDFNLPLPLMKSISEEGFSYCTPIQAESLLYTLHGVDLIGKAQTGTGKTAAFLIAILTYLLEEDYPEGRKVGAPRALILAPTRELVLQICKDAEALIRYTPFKLLSVVGGMDYVKQRDQLRGEAIDLLVATPGRLLDFHNKKDVNLREVEVLVLDEADRMLDMGFIPDVKRIIRATPPKEERQTLLYSATFTQDILNLSAQWTVNPQRVEIATLIQSADNIDQHAFLVADNEKIKLLTRLVKRWKLTKVIVFSNRRDTTRDVYEALKKAGISVAMLSGEVEQKKRISTLENFREGKTEVLVATDVAGRGIHIDDISHVINFTLPEDPEDYVHRIGRTGRAGALGTSISFIGEEDAFALPAIEDYTKSKLPCVHPPEDLMQEEEGA</sequence>
<protein>
    <recommendedName>
        <fullName evidence="7">ATP-dependent RNA helicase RhlB</fullName>
        <ecNumber evidence="7">3.6.4.13</ecNumber>
    </recommendedName>
</protein>
<dbReference type="InterPro" id="IPR027417">
    <property type="entry name" value="P-loop_NTPase"/>
</dbReference>
<dbReference type="GO" id="GO:0006401">
    <property type="term" value="P:RNA catabolic process"/>
    <property type="evidence" value="ECO:0007669"/>
    <property type="project" value="UniProtKB-UniRule"/>
</dbReference>
<keyword evidence="5 7" id="KW-0067">ATP-binding</keyword>
<dbReference type="InterPro" id="IPR001650">
    <property type="entry name" value="Helicase_C-like"/>
</dbReference>
<comment type="function">
    <text evidence="7">DEAD-box RNA helicase involved in RNA degradation. Has RNA-dependent ATPase activity and unwinds double-stranded RNA.</text>
</comment>
<comment type="catalytic activity">
    <reaction evidence="7">
        <text>ATP + H2O = ADP + phosphate + H(+)</text>
        <dbReference type="Rhea" id="RHEA:13065"/>
        <dbReference type="ChEBI" id="CHEBI:15377"/>
        <dbReference type="ChEBI" id="CHEBI:15378"/>
        <dbReference type="ChEBI" id="CHEBI:30616"/>
        <dbReference type="ChEBI" id="CHEBI:43474"/>
        <dbReference type="ChEBI" id="CHEBI:456216"/>
        <dbReference type="EC" id="3.6.4.13"/>
    </reaction>
</comment>
<keyword evidence="3 7" id="KW-0378">Hydrolase</keyword>
<dbReference type="InterPro" id="IPR000629">
    <property type="entry name" value="RNA-helicase_DEAD-box_CS"/>
</dbReference>
<dbReference type="Gene3D" id="3.40.50.300">
    <property type="entry name" value="P-loop containing nucleotide triphosphate hydrolases"/>
    <property type="match status" value="2"/>
</dbReference>
<dbReference type="GO" id="GO:0003723">
    <property type="term" value="F:RNA binding"/>
    <property type="evidence" value="ECO:0007669"/>
    <property type="project" value="UniProtKB-UniRule"/>
</dbReference>
<dbReference type="PROSITE" id="PS51194">
    <property type="entry name" value="HELICASE_CTER"/>
    <property type="match status" value="1"/>
</dbReference>
<evidence type="ECO:0000313" key="13">
    <source>
        <dbReference type="EMBL" id="SFB82497.1"/>
    </source>
</evidence>
<organism evidence="13 14">
    <name type="scientific">Marinospirillum celere</name>
    <dbReference type="NCBI Taxonomy" id="1122252"/>
    <lineage>
        <taxon>Bacteria</taxon>
        <taxon>Pseudomonadati</taxon>
        <taxon>Pseudomonadota</taxon>
        <taxon>Gammaproteobacteria</taxon>
        <taxon>Oceanospirillales</taxon>
        <taxon>Oceanospirillaceae</taxon>
        <taxon>Marinospirillum</taxon>
    </lineage>
</organism>
<comment type="similarity">
    <text evidence="7">Belongs to the DEAD box helicase family. RhlB subfamily.</text>
</comment>
<dbReference type="PROSITE" id="PS51195">
    <property type="entry name" value="Q_MOTIF"/>
    <property type="match status" value="1"/>
</dbReference>
<dbReference type="CDD" id="cd18787">
    <property type="entry name" value="SF2_C_DEAD"/>
    <property type="match status" value="1"/>
</dbReference>
<dbReference type="OrthoDB" id="9808889at2"/>
<evidence type="ECO:0000256" key="7">
    <source>
        <dbReference type="HAMAP-Rule" id="MF_00661"/>
    </source>
</evidence>
<keyword evidence="1 7" id="KW-0963">Cytoplasm</keyword>
<dbReference type="PANTHER" id="PTHR47959:SF10">
    <property type="entry name" value="ATP-DEPENDENT RNA HELICASE RHLB"/>
    <property type="match status" value="1"/>
</dbReference>
<dbReference type="HAMAP" id="MF_00661">
    <property type="entry name" value="DEAD_helicase_RhlB"/>
    <property type="match status" value="1"/>
</dbReference>
<feature type="compositionally biased region" description="Low complexity" evidence="9">
    <location>
        <begin position="1"/>
        <end position="15"/>
    </location>
</feature>
<dbReference type="CDD" id="cd00268">
    <property type="entry name" value="DEADc"/>
    <property type="match status" value="1"/>
</dbReference>
<dbReference type="Pfam" id="PF00270">
    <property type="entry name" value="DEAD"/>
    <property type="match status" value="1"/>
</dbReference>
<dbReference type="PROSITE" id="PS51192">
    <property type="entry name" value="HELICASE_ATP_BIND_1"/>
    <property type="match status" value="1"/>
</dbReference>
<evidence type="ECO:0000256" key="9">
    <source>
        <dbReference type="SAM" id="MobiDB-lite"/>
    </source>
</evidence>
<dbReference type="InterPro" id="IPR023554">
    <property type="entry name" value="RNA_helicase_ATP-dep_RhlB"/>
</dbReference>
<accession>A0A1I1E5X9</accession>
<feature type="domain" description="Helicase ATP-binding" evidence="10">
    <location>
        <begin position="113"/>
        <end position="293"/>
    </location>
</feature>
<dbReference type="Pfam" id="PF00271">
    <property type="entry name" value="Helicase_C"/>
    <property type="match status" value="1"/>
</dbReference>
<comment type="subunit">
    <text evidence="7">Component of the RNA degradosome, which is a multiprotein complex involved in RNA processing and mRNA degradation.</text>
</comment>
<dbReference type="SUPFAM" id="SSF52540">
    <property type="entry name" value="P-loop containing nucleoside triphosphate hydrolases"/>
    <property type="match status" value="1"/>
</dbReference>
<dbReference type="GO" id="GO:0016887">
    <property type="term" value="F:ATP hydrolysis activity"/>
    <property type="evidence" value="ECO:0007669"/>
    <property type="project" value="RHEA"/>
</dbReference>
<feature type="region of interest" description="Disordered" evidence="9">
    <location>
        <begin position="1"/>
        <end position="48"/>
    </location>
</feature>